<keyword evidence="6 9" id="KW-0560">Oxidoreductase</keyword>
<proteinExistence type="inferred from homology"/>
<evidence type="ECO:0000256" key="7">
    <source>
        <dbReference type="ARBA" id="ARBA00023004"/>
    </source>
</evidence>
<keyword evidence="5 9" id="KW-0479">Metal-binding</keyword>
<dbReference type="PRINTS" id="PR00385">
    <property type="entry name" value="P450"/>
</dbReference>
<dbReference type="Gene3D" id="1.10.630.10">
    <property type="entry name" value="Cytochrome P450"/>
    <property type="match status" value="1"/>
</dbReference>
<dbReference type="AlphaFoldDB" id="A0A840N9Q4"/>
<evidence type="ECO:0000256" key="4">
    <source>
        <dbReference type="ARBA" id="ARBA00022617"/>
    </source>
</evidence>
<keyword evidence="11" id="KW-1185">Reference proteome</keyword>
<name>A0A840N9Q4_9PSEU</name>
<evidence type="ECO:0000256" key="6">
    <source>
        <dbReference type="ARBA" id="ARBA00023002"/>
    </source>
</evidence>
<evidence type="ECO:0000256" key="1">
    <source>
        <dbReference type="ARBA" id="ARBA00004496"/>
    </source>
</evidence>
<dbReference type="FunFam" id="1.10.630.10:FF:000018">
    <property type="entry name" value="Cytochrome P450 monooxygenase"/>
    <property type="match status" value="1"/>
</dbReference>
<protein>
    <recommendedName>
        <fullName evidence="12">Cytochrome P450</fullName>
    </recommendedName>
</protein>
<reference evidence="10 11" key="1">
    <citation type="submission" date="2020-08" db="EMBL/GenBank/DDBJ databases">
        <title>Sequencing the genomes of 1000 actinobacteria strains.</title>
        <authorList>
            <person name="Klenk H.-P."/>
        </authorList>
    </citation>
    <scope>NUCLEOTIDE SEQUENCE [LARGE SCALE GENOMIC DNA]</scope>
    <source>
        <strain evidence="10 11">DSM 45582</strain>
    </source>
</reference>
<dbReference type="EMBL" id="JACHIV010000001">
    <property type="protein sequence ID" value="MBB5067571.1"/>
    <property type="molecule type" value="Genomic_DNA"/>
</dbReference>
<dbReference type="PANTHER" id="PTHR46696:SF1">
    <property type="entry name" value="CYTOCHROME P450 YJIB-RELATED"/>
    <property type="match status" value="1"/>
</dbReference>
<dbReference type="PANTHER" id="PTHR46696">
    <property type="entry name" value="P450, PUTATIVE (EUROFUNG)-RELATED"/>
    <property type="match status" value="1"/>
</dbReference>
<evidence type="ECO:0000256" key="5">
    <source>
        <dbReference type="ARBA" id="ARBA00022723"/>
    </source>
</evidence>
<dbReference type="InterPro" id="IPR036396">
    <property type="entry name" value="Cyt_P450_sf"/>
</dbReference>
<dbReference type="Proteomes" id="UP000580474">
    <property type="component" value="Unassembled WGS sequence"/>
</dbReference>
<dbReference type="Pfam" id="PF00067">
    <property type="entry name" value="p450"/>
    <property type="match status" value="1"/>
</dbReference>
<comment type="caution">
    <text evidence="10">The sequence shown here is derived from an EMBL/GenBank/DDBJ whole genome shotgun (WGS) entry which is preliminary data.</text>
</comment>
<evidence type="ECO:0000313" key="11">
    <source>
        <dbReference type="Proteomes" id="UP000580474"/>
    </source>
</evidence>
<keyword evidence="7 9" id="KW-0408">Iron</keyword>
<evidence type="ECO:0000256" key="3">
    <source>
        <dbReference type="ARBA" id="ARBA00022490"/>
    </source>
</evidence>
<dbReference type="GO" id="GO:0005506">
    <property type="term" value="F:iron ion binding"/>
    <property type="evidence" value="ECO:0007669"/>
    <property type="project" value="InterPro"/>
</dbReference>
<evidence type="ECO:0000256" key="8">
    <source>
        <dbReference type="ARBA" id="ARBA00023033"/>
    </source>
</evidence>
<sequence length="391" mass="42697">MGAVELGGEFVTAPLATYARLREQGSVHRAITPDGTEVWLVTRYEDVRAGLADPRLSLDKAHARDGYRGFSLPPELDANLLNMDAPDHTRLRRITAQAFRVHHLRPRVQQIADELLDAITPAGAADLIASYAGPLPILVISELLGVPQADRPDFRAWTDEMLAPTSRESAGEALRSLHRFLLELVAAKRTDPGEDFISSLLAQHDRLSADELTSAAFLMLFAGYENTVNLLGNGFAALLSHPDQLTAMRTEPELLRSAVDELLRFDPPPQTAIRRFPITDVEIGGVTVPAGATVLLSLVSAQHDPEVFADPDALDLTRADNPHLAFGHGAHFCLGAPLARMEAEVGFETALRRLPGLAPAARPDELRWRPSFRNRGLRDLPVTFEPAEPKG</sequence>
<evidence type="ECO:0008006" key="12">
    <source>
        <dbReference type="Google" id="ProtNLM"/>
    </source>
</evidence>
<evidence type="ECO:0000256" key="9">
    <source>
        <dbReference type="RuleBase" id="RU000461"/>
    </source>
</evidence>
<accession>A0A840N9Q4</accession>
<dbReference type="GO" id="GO:0020037">
    <property type="term" value="F:heme binding"/>
    <property type="evidence" value="ECO:0007669"/>
    <property type="project" value="InterPro"/>
</dbReference>
<evidence type="ECO:0000256" key="2">
    <source>
        <dbReference type="ARBA" id="ARBA00010617"/>
    </source>
</evidence>
<dbReference type="InterPro" id="IPR017972">
    <property type="entry name" value="Cyt_P450_CS"/>
</dbReference>
<dbReference type="PRINTS" id="PR00359">
    <property type="entry name" value="BP450"/>
</dbReference>
<dbReference type="SUPFAM" id="SSF48264">
    <property type="entry name" value="Cytochrome P450"/>
    <property type="match status" value="1"/>
</dbReference>
<keyword evidence="3" id="KW-0963">Cytoplasm</keyword>
<dbReference type="InterPro" id="IPR001128">
    <property type="entry name" value="Cyt_P450"/>
</dbReference>
<dbReference type="CDD" id="cd11029">
    <property type="entry name" value="CYP107-like"/>
    <property type="match status" value="1"/>
</dbReference>
<dbReference type="PROSITE" id="PS00086">
    <property type="entry name" value="CYTOCHROME_P450"/>
    <property type="match status" value="1"/>
</dbReference>
<dbReference type="GO" id="GO:0005737">
    <property type="term" value="C:cytoplasm"/>
    <property type="evidence" value="ECO:0007669"/>
    <property type="project" value="UniProtKB-SubCell"/>
</dbReference>
<dbReference type="InterPro" id="IPR002397">
    <property type="entry name" value="Cyt_P450_B"/>
</dbReference>
<evidence type="ECO:0000313" key="10">
    <source>
        <dbReference type="EMBL" id="MBB5067571.1"/>
    </source>
</evidence>
<organism evidence="10 11">
    <name type="scientific">Saccharopolyspora gloriosae</name>
    <dbReference type="NCBI Taxonomy" id="455344"/>
    <lineage>
        <taxon>Bacteria</taxon>
        <taxon>Bacillati</taxon>
        <taxon>Actinomycetota</taxon>
        <taxon>Actinomycetes</taxon>
        <taxon>Pseudonocardiales</taxon>
        <taxon>Pseudonocardiaceae</taxon>
        <taxon>Saccharopolyspora</taxon>
    </lineage>
</organism>
<comment type="similarity">
    <text evidence="2 9">Belongs to the cytochrome P450 family.</text>
</comment>
<keyword evidence="4 9" id="KW-0349">Heme</keyword>
<dbReference type="GO" id="GO:0016705">
    <property type="term" value="F:oxidoreductase activity, acting on paired donors, with incorporation or reduction of molecular oxygen"/>
    <property type="evidence" value="ECO:0007669"/>
    <property type="project" value="InterPro"/>
</dbReference>
<dbReference type="RefSeq" id="WP_184477183.1">
    <property type="nucleotide sequence ID" value="NZ_JACHIV010000001.1"/>
</dbReference>
<gene>
    <name evidence="10" type="ORF">BJ969_000659</name>
</gene>
<comment type="subcellular location">
    <subcellularLocation>
        <location evidence="1">Cytoplasm</location>
    </subcellularLocation>
</comment>
<dbReference type="GO" id="GO:0004497">
    <property type="term" value="F:monooxygenase activity"/>
    <property type="evidence" value="ECO:0007669"/>
    <property type="project" value="UniProtKB-KW"/>
</dbReference>
<keyword evidence="8 9" id="KW-0503">Monooxygenase</keyword>